<feature type="binding site" evidence="18">
    <location>
        <position position="335"/>
    </location>
    <ligand>
        <name>UDP-N-acetyl-alpha-D-glucosamine</name>
        <dbReference type="ChEBI" id="CHEBI:57705"/>
    </ligand>
</feature>
<dbReference type="InterPro" id="IPR011004">
    <property type="entry name" value="Trimer_LpxA-like_sf"/>
</dbReference>
<keyword evidence="8 18" id="KW-0677">Repeat</keyword>
<proteinExistence type="inferred from homology"/>
<feature type="binding site" evidence="18">
    <location>
        <begin position="388"/>
        <end position="389"/>
    </location>
    <ligand>
        <name>acetyl-CoA</name>
        <dbReference type="ChEBI" id="CHEBI:57288"/>
    </ligand>
</feature>
<feature type="binding site" evidence="18">
    <location>
        <position position="173"/>
    </location>
    <ligand>
        <name>UDP-N-acetyl-alpha-D-glucosamine</name>
        <dbReference type="ChEBI" id="CHEBI:57705"/>
    </ligand>
</feature>
<evidence type="ECO:0000256" key="17">
    <source>
        <dbReference type="ARBA" id="ARBA00049628"/>
    </source>
</evidence>
<feature type="binding site" evidence="18">
    <location>
        <position position="230"/>
    </location>
    <ligand>
        <name>Mg(2+)</name>
        <dbReference type="ChEBI" id="CHEBI:18420"/>
    </ligand>
</feature>
<dbReference type="HAMAP" id="MF_01631">
    <property type="entry name" value="GlmU"/>
    <property type="match status" value="1"/>
</dbReference>
<feature type="binding site" evidence="18">
    <location>
        <position position="28"/>
    </location>
    <ligand>
        <name>UDP-N-acetyl-alpha-D-glucosamine</name>
        <dbReference type="ChEBI" id="CHEBI:57705"/>
    </ligand>
</feature>
<dbReference type="GO" id="GO:0016020">
    <property type="term" value="C:membrane"/>
    <property type="evidence" value="ECO:0007669"/>
    <property type="project" value="GOC"/>
</dbReference>
<dbReference type="GO" id="GO:0000287">
    <property type="term" value="F:magnesium ion binding"/>
    <property type="evidence" value="ECO:0007669"/>
    <property type="project" value="UniProtKB-UniRule"/>
</dbReference>
<dbReference type="AlphaFoldDB" id="A0A6G8PYW8"/>
<evidence type="ECO:0000256" key="2">
    <source>
        <dbReference type="ARBA" id="ARBA00007707"/>
    </source>
</evidence>
<keyword evidence="22" id="KW-1185">Reference proteome</keyword>
<feature type="binding site" evidence="18">
    <location>
        <position position="145"/>
    </location>
    <ligand>
        <name>UDP-N-acetyl-alpha-D-glucosamine</name>
        <dbReference type="ChEBI" id="CHEBI:57705"/>
    </ligand>
</feature>
<keyword evidence="12 18" id="KW-0511">Multifunctional enzyme</keyword>
<feature type="region of interest" description="Disordered" evidence="19">
    <location>
        <begin position="454"/>
        <end position="474"/>
    </location>
</feature>
<evidence type="ECO:0000256" key="9">
    <source>
        <dbReference type="ARBA" id="ARBA00022842"/>
    </source>
</evidence>
<dbReference type="PANTHER" id="PTHR43584">
    <property type="entry name" value="NUCLEOTIDYL TRANSFERASE"/>
    <property type="match status" value="1"/>
</dbReference>
<accession>A0A6G8PYW8</accession>
<evidence type="ECO:0000256" key="6">
    <source>
        <dbReference type="ARBA" id="ARBA00022695"/>
    </source>
</evidence>
<protein>
    <recommendedName>
        <fullName evidence="18">Bifunctional protein GlmU</fullName>
    </recommendedName>
    <domain>
        <recommendedName>
            <fullName evidence="18">UDP-N-acetylglucosamine pyrophosphorylase</fullName>
            <ecNumber evidence="18">2.7.7.23</ecNumber>
        </recommendedName>
        <alternativeName>
            <fullName evidence="18">N-acetylglucosamine-1-phosphate uridyltransferase</fullName>
        </alternativeName>
    </domain>
    <domain>
        <recommendedName>
            <fullName evidence="18">Glucosamine-1-phosphate N-acetyltransferase</fullName>
            <ecNumber evidence="18">2.3.1.157</ecNumber>
        </recommendedName>
    </domain>
</protein>
<feature type="binding site" evidence="18">
    <location>
        <position position="425"/>
    </location>
    <ligand>
        <name>acetyl-CoA</name>
        <dbReference type="ChEBI" id="CHEBI:57288"/>
    </ligand>
</feature>
<gene>
    <name evidence="18 21" type="primary">glmU</name>
    <name evidence="21" type="ORF">GBA65_13770</name>
</gene>
<evidence type="ECO:0000256" key="12">
    <source>
        <dbReference type="ARBA" id="ARBA00023268"/>
    </source>
</evidence>
<evidence type="ECO:0000256" key="14">
    <source>
        <dbReference type="ARBA" id="ARBA00023316"/>
    </source>
</evidence>
<comment type="cofactor">
    <cofactor evidence="18">
        <name>Mg(2+)</name>
        <dbReference type="ChEBI" id="CHEBI:18420"/>
    </cofactor>
    <text evidence="18">Binds 1 Mg(2+) ion per subunit.</text>
</comment>
<comment type="pathway">
    <text evidence="18">Nucleotide-sugar biosynthesis; UDP-N-acetyl-alpha-D-glucosamine biosynthesis; N-acetyl-alpha-D-glucosamine 1-phosphate from alpha-D-glucosamine 6-phosphate (route II): step 2/2.</text>
</comment>
<dbReference type="GO" id="GO:0006048">
    <property type="term" value="P:UDP-N-acetylglucosamine biosynthetic process"/>
    <property type="evidence" value="ECO:0007669"/>
    <property type="project" value="UniProtKB-UniPathway"/>
</dbReference>
<evidence type="ECO:0000256" key="5">
    <source>
        <dbReference type="ARBA" id="ARBA00022679"/>
    </source>
</evidence>
<keyword evidence="13 18" id="KW-0012">Acyltransferase</keyword>
<dbReference type="GO" id="GO:0009245">
    <property type="term" value="P:lipid A biosynthetic process"/>
    <property type="evidence" value="ECO:0007669"/>
    <property type="project" value="UniProtKB-UniRule"/>
</dbReference>
<feature type="domain" description="MobA-like NTP transferase" evidence="20">
    <location>
        <begin position="12"/>
        <end position="136"/>
    </location>
</feature>
<feature type="binding site" evidence="18">
    <location>
        <position position="230"/>
    </location>
    <ligand>
        <name>UDP-N-acetyl-alpha-D-glucosamine</name>
        <dbReference type="ChEBI" id="CHEBI:57705"/>
    </ligand>
</feature>
<feature type="binding site" evidence="18">
    <location>
        <position position="353"/>
    </location>
    <ligand>
        <name>UDP-N-acetyl-alpha-D-glucosamine</name>
        <dbReference type="ChEBI" id="CHEBI:57705"/>
    </ligand>
</feature>
<name>A0A6G8PYW8_9ACTN</name>
<dbReference type="Proteomes" id="UP000502706">
    <property type="component" value="Chromosome"/>
</dbReference>
<dbReference type="SUPFAM" id="SSF53448">
    <property type="entry name" value="Nucleotide-diphospho-sugar transferases"/>
    <property type="match status" value="1"/>
</dbReference>
<evidence type="ECO:0000313" key="22">
    <source>
        <dbReference type="Proteomes" id="UP000502706"/>
    </source>
</evidence>
<dbReference type="GO" id="GO:0019134">
    <property type="term" value="F:glucosamine-1-phosphate N-acetyltransferase activity"/>
    <property type="evidence" value="ECO:0007669"/>
    <property type="project" value="UniProtKB-UniRule"/>
</dbReference>
<evidence type="ECO:0000256" key="18">
    <source>
        <dbReference type="HAMAP-Rule" id="MF_01631"/>
    </source>
</evidence>
<dbReference type="InterPro" id="IPR005882">
    <property type="entry name" value="Bifunctional_GlmU"/>
</dbReference>
<sequence>MSERGRGPIFSAVLAAGKGTRMKSNRAKVLHTICGVPMVNYAIAALEPLGSQRTMVVVGHQAEEVEAVLPGGVEPVLQKQQNGTGDAVRVVLEALEGEEGTLLVVNGDGPLISDATLADLLGRHREAGVGATVLVAELDDATGLGRVMEDAGVVRIVEERDATEAEKRVRLVNLGLYAFELRDIRRAMGLVGSENDQGEVYLTDALEIIGRESRAVTCLLKNPQEANLVNDRAQLALAEEIVRRKILDAHMRAGVTVRDPVSTHIEATVEIGRDTVILPGTFLRGATRIGSDCVIGPSSDLLDTVVEDGATVEHSVGRGAEVGPGATVGPYSYLRPGTRLEDASKVGAFCEVKNTVVGAGSKVPHLSYVGDTTIGEGANLGAGTITANYDGKNKNRTEIGDGAFTGVNTSLIAPVKVGEGSYLGAGSVVNKDVPPGKLAVGMPARAIRNAPHRVKEDTNVDGRVDGTETEGKRA</sequence>
<keyword evidence="4 18" id="KW-0963">Cytoplasm</keyword>
<evidence type="ECO:0000256" key="11">
    <source>
        <dbReference type="ARBA" id="ARBA00022984"/>
    </source>
</evidence>
<comment type="catalytic activity">
    <reaction evidence="15 18">
        <text>alpha-D-glucosamine 1-phosphate + acetyl-CoA = N-acetyl-alpha-D-glucosamine 1-phosphate + CoA + H(+)</text>
        <dbReference type="Rhea" id="RHEA:13725"/>
        <dbReference type="ChEBI" id="CHEBI:15378"/>
        <dbReference type="ChEBI" id="CHEBI:57287"/>
        <dbReference type="ChEBI" id="CHEBI:57288"/>
        <dbReference type="ChEBI" id="CHEBI:57776"/>
        <dbReference type="ChEBI" id="CHEBI:58516"/>
        <dbReference type="EC" id="2.3.1.157"/>
    </reaction>
</comment>
<comment type="function">
    <text evidence="17 18">Catalyzes the last two sequential reactions in the de novo biosynthetic pathway for UDP-N-acetylglucosamine (UDP-GlcNAc). The C-terminal domain catalyzes the transfer of acetyl group from acetyl coenzyme A to glucosamine-1-phosphate (GlcN-1-P) to produce N-acetylglucosamine-1-phosphate (GlcNAc-1-P), which is converted into UDP-GlcNAc by the transfer of uridine 5-monophosphate (from uridine 5-triphosphate), a reaction catalyzed by the N-terminal domain.</text>
</comment>
<dbReference type="GO" id="GO:0000902">
    <property type="term" value="P:cell morphogenesis"/>
    <property type="evidence" value="ECO:0007669"/>
    <property type="project" value="UniProtKB-UniRule"/>
</dbReference>
<feature type="binding site" evidence="18">
    <location>
        <begin position="14"/>
        <end position="17"/>
    </location>
    <ligand>
        <name>UDP-N-acetyl-alpha-D-glucosamine</name>
        <dbReference type="ChEBI" id="CHEBI:57705"/>
    </ligand>
</feature>
<feature type="binding site" evidence="18">
    <location>
        <position position="78"/>
    </location>
    <ligand>
        <name>UDP-N-acetyl-alpha-D-glucosamine</name>
        <dbReference type="ChEBI" id="CHEBI:57705"/>
    </ligand>
</feature>
<dbReference type="InterPro" id="IPR038009">
    <property type="entry name" value="GlmU_C_LbH"/>
</dbReference>
<dbReference type="InterPro" id="IPR001451">
    <property type="entry name" value="Hexapep"/>
</dbReference>
<comment type="similarity">
    <text evidence="2 18">In the C-terminal section; belongs to the transferase hexapeptide repeat family.</text>
</comment>
<organism evidence="21 22">
    <name type="scientific">Rubrobacter marinus</name>
    <dbReference type="NCBI Taxonomy" id="2653852"/>
    <lineage>
        <taxon>Bacteria</taxon>
        <taxon>Bacillati</taxon>
        <taxon>Actinomycetota</taxon>
        <taxon>Rubrobacteria</taxon>
        <taxon>Rubrobacterales</taxon>
        <taxon>Rubrobacteraceae</taxon>
        <taxon>Rubrobacter</taxon>
    </lineage>
</organism>
<keyword evidence="9 18" id="KW-0460">Magnesium</keyword>
<comment type="similarity">
    <text evidence="3 18">In the N-terminal section; belongs to the N-acetylglucosamine-1-phosphate uridyltransferase family.</text>
</comment>
<dbReference type="GO" id="GO:0071555">
    <property type="term" value="P:cell wall organization"/>
    <property type="evidence" value="ECO:0007669"/>
    <property type="project" value="UniProtKB-KW"/>
</dbReference>
<dbReference type="GO" id="GO:0009252">
    <property type="term" value="P:peptidoglycan biosynthetic process"/>
    <property type="evidence" value="ECO:0007669"/>
    <property type="project" value="UniProtKB-UniRule"/>
</dbReference>
<comment type="caution">
    <text evidence="18">Lacks conserved residue(s) required for the propagation of feature annotation.</text>
</comment>
<evidence type="ECO:0000313" key="21">
    <source>
        <dbReference type="EMBL" id="QIN79403.1"/>
    </source>
</evidence>
<keyword evidence="10 18" id="KW-0133">Cell shape</keyword>
<keyword evidence="7 18" id="KW-0479">Metal-binding</keyword>
<feature type="binding site" evidence="18">
    <location>
        <position position="382"/>
    </location>
    <ligand>
        <name>acetyl-CoA</name>
        <dbReference type="ChEBI" id="CHEBI:57288"/>
    </ligand>
</feature>
<dbReference type="KEGG" id="rmar:GBA65_13770"/>
<evidence type="ECO:0000256" key="10">
    <source>
        <dbReference type="ARBA" id="ARBA00022960"/>
    </source>
</evidence>
<dbReference type="Gene3D" id="3.90.550.10">
    <property type="entry name" value="Spore Coat Polysaccharide Biosynthesis Protein SpsA, Chain A"/>
    <property type="match status" value="1"/>
</dbReference>
<evidence type="ECO:0000256" key="8">
    <source>
        <dbReference type="ARBA" id="ARBA00022737"/>
    </source>
</evidence>
<dbReference type="Pfam" id="PF00132">
    <property type="entry name" value="Hexapep"/>
    <property type="match status" value="1"/>
</dbReference>
<feature type="region of interest" description="Pyrophosphorylase" evidence="18">
    <location>
        <begin position="1"/>
        <end position="232"/>
    </location>
</feature>
<dbReference type="CDD" id="cd03353">
    <property type="entry name" value="LbH_GlmU_C"/>
    <property type="match status" value="1"/>
</dbReference>
<dbReference type="InterPro" id="IPR050065">
    <property type="entry name" value="GlmU-like"/>
</dbReference>
<evidence type="ECO:0000256" key="15">
    <source>
        <dbReference type="ARBA" id="ARBA00048247"/>
    </source>
</evidence>
<dbReference type="EMBL" id="CP045121">
    <property type="protein sequence ID" value="QIN79403.1"/>
    <property type="molecule type" value="Genomic_DNA"/>
</dbReference>
<dbReference type="EC" id="2.7.7.23" evidence="18"/>
<feature type="binding site" evidence="18">
    <location>
        <position position="368"/>
    </location>
    <ligand>
        <name>UDP-N-acetyl-alpha-D-glucosamine</name>
        <dbReference type="ChEBI" id="CHEBI:57705"/>
    </ligand>
</feature>
<feature type="region of interest" description="Linker" evidence="18">
    <location>
        <begin position="233"/>
        <end position="253"/>
    </location>
</feature>
<dbReference type="GO" id="GO:0008360">
    <property type="term" value="P:regulation of cell shape"/>
    <property type="evidence" value="ECO:0007669"/>
    <property type="project" value="UniProtKB-KW"/>
</dbReference>
<comment type="subcellular location">
    <subcellularLocation>
        <location evidence="1 18">Cytoplasm</location>
    </subcellularLocation>
</comment>
<evidence type="ECO:0000256" key="19">
    <source>
        <dbReference type="SAM" id="MobiDB-lite"/>
    </source>
</evidence>
<dbReference type="GO" id="GO:0005737">
    <property type="term" value="C:cytoplasm"/>
    <property type="evidence" value="ECO:0007669"/>
    <property type="project" value="UniProtKB-SubCell"/>
</dbReference>
<evidence type="ECO:0000256" key="1">
    <source>
        <dbReference type="ARBA" id="ARBA00004496"/>
    </source>
</evidence>
<dbReference type="EC" id="2.3.1.157" evidence="18"/>
<keyword evidence="5 18" id="KW-0808">Transferase</keyword>
<evidence type="ECO:0000256" key="13">
    <source>
        <dbReference type="ARBA" id="ARBA00023315"/>
    </source>
</evidence>
<feature type="binding site" evidence="18">
    <location>
        <position position="158"/>
    </location>
    <ligand>
        <name>UDP-N-acetyl-alpha-D-glucosamine</name>
        <dbReference type="ChEBI" id="CHEBI:57705"/>
    </ligand>
</feature>
<dbReference type="UniPathway" id="UPA00113">
    <property type="reaction ID" value="UER00532"/>
</dbReference>
<dbReference type="SUPFAM" id="SSF51161">
    <property type="entry name" value="Trimeric LpxA-like enzymes"/>
    <property type="match status" value="1"/>
</dbReference>
<dbReference type="InterPro" id="IPR025877">
    <property type="entry name" value="MobA-like_NTP_Trfase"/>
</dbReference>
<comment type="catalytic activity">
    <reaction evidence="16 18">
        <text>N-acetyl-alpha-D-glucosamine 1-phosphate + UTP + H(+) = UDP-N-acetyl-alpha-D-glucosamine + diphosphate</text>
        <dbReference type="Rhea" id="RHEA:13509"/>
        <dbReference type="ChEBI" id="CHEBI:15378"/>
        <dbReference type="ChEBI" id="CHEBI:33019"/>
        <dbReference type="ChEBI" id="CHEBI:46398"/>
        <dbReference type="ChEBI" id="CHEBI:57705"/>
        <dbReference type="ChEBI" id="CHEBI:57776"/>
        <dbReference type="EC" id="2.7.7.23"/>
    </reaction>
</comment>
<feature type="binding site" evidence="18">
    <location>
        <position position="108"/>
    </location>
    <ligand>
        <name>Mg(2+)</name>
        <dbReference type="ChEBI" id="CHEBI:18420"/>
    </ligand>
</feature>
<comment type="pathway">
    <text evidence="18">Nucleotide-sugar biosynthesis; UDP-N-acetyl-alpha-D-glucosamine biosynthesis; UDP-N-acetyl-alpha-D-glucosamine from N-acetyl-alpha-D-glucosamine 1-phosphate: step 1/1.</text>
</comment>
<feature type="binding site" evidence="18">
    <location>
        <position position="379"/>
    </location>
    <ligand>
        <name>UDP-N-acetyl-alpha-D-glucosamine</name>
        <dbReference type="ChEBI" id="CHEBI:57705"/>
    </ligand>
</feature>
<comment type="subunit">
    <text evidence="18">Homotrimer.</text>
</comment>
<dbReference type="NCBIfam" id="TIGR01173">
    <property type="entry name" value="glmU"/>
    <property type="match status" value="1"/>
</dbReference>
<evidence type="ECO:0000259" key="20">
    <source>
        <dbReference type="Pfam" id="PF12804"/>
    </source>
</evidence>
<comment type="pathway">
    <text evidence="18">Bacterial outer membrane biogenesis; LPS lipid A biosynthesis.</text>
</comment>
<evidence type="ECO:0000256" key="4">
    <source>
        <dbReference type="ARBA" id="ARBA00022490"/>
    </source>
</evidence>
<dbReference type="Gene3D" id="2.160.10.10">
    <property type="entry name" value="Hexapeptide repeat proteins"/>
    <property type="match status" value="1"/>
</dbReference>
<evidence type="ECO:0000256" key="16">
    <source>
        <dbReference type="ARBA" id="ARBA00048493"/>
    </source>
</evidence>
<feature type="active site" description="Proton acceptor" evidence="18">
    <location>
        <position position="365"/>
    </location>
</feature>
<dbReference type="CDD" id="cd02540">
    <property type="entry name" value="GT2_GlmU_N_bac"/>
    <property type="match status" value="1"/>
</dbReference>
<keyword evidence="14 18" id="KW-0961">Cell wall biogenesis/degradation</keyword>
<dbReference type="PANTHER" id="PTHR43584:SF3">
    <property type="entry name" value="BIFUNCTIONAL PROTEIN GLMU"/>
    <property type="match status" value="1"/>
</dbReference>
<dbReference type="Pfam" id="PF12804">
    <property type="entry name" value="NTP_transf_3"/>
    <property type="match status" value="1"/>
</dbReference>
<feature type="binding site" evidence="18">
    <location>
        <begin position="83"/>
        <end position="84"/>
    </location>
    <ligand>
        <name>UDP-N-acetyl-alpha-D-glucosamine</name>
        <dbReference type="ChEBI" id="CHEBI:57705"/>
    </ligand>
</feature>
<evidence type="ECO:0000256" key="7">
    <source>
        <dbReference type="ARBA" id="ARBA00022723"/>
    </source>
</evidence>
<feature type="region of interest" description="N-acetyltransferase" evidence="18">
    <location>
        <begin position="254"/>
        <end position="474"/>
    </location>
</feature>
<evidence type="ECO:0000256" key="3">
    <source>
        <dbReference type="ARBA" id="ARBA00007947"/>
    </source>
</evidence>
<dbReference type="UniPathway" id="UPA00973"/>
<keyword evidence="6 18" id="KW-0548">Nucleotidyltransferase</keyword>
<dbReference type="GO" id="GO:0003977">
    <property type="term" value="F:UDP-N-acetylglucosamine diphosphorylase activity"/>
    <property type="evidence" value="ECO:0007669"/>
    <property type="project" value="UniProtKB-UniRule"/>
</dbReference>
<keyword evidence="11 18" id="KW-0573">Peptidoglycan synthesis</keyword>
<dbReference type="InterPro" id="IPR029044">
    <property type="entry name" value="Nucleotide-diphossugar_trans"/>
</dbReference>
<reference evidence="21 22" key="1">
    <citation type="submission" date="2019-10" db="EMBL/GenBank/DDBJ databases">
        <title>Rubrobacter sp nov SCSIO 52915 isolated from a deep-sea sediment in the South China Sea.</title>
        <authorList>
            <person name="Chen R.W."/>
        </authorList>
    </citation>
    <scope>NUCLEOTIDE SEQUENCE [LARGE SCALE GENOMIC DNA]</scope>
    <source>
        <strain evidence="21 22">SCSIO 52915</strain>
    </source>
</reference>